<feature type="region of interest" description="Disordered" evidence="1">
    <location>
        <begin position="203"/>
        <end position="227"/>
    </location>
</feature>
<sequence length="597" mass="66580">MSTGTPAVPPPRVRSRSFPPEEASSWRRIRRYAVPGWMIEQATERRLAGDWRGACAAAGVDVAFDLADVSREHGGEVTAALEDDLRHFAPDLLRWHLPRVAERGRTTITPSQQVVLGRPAGGPWRKGAPQLSVATPAWMVNGPQRLRLNFAPIDRSWVSLETDWSFCAFWRNVVQTWAASRHLWDARHASELLERCGGNKTRAPFYNSDGTPRTVDQLPGTDPGPGDPATHTEWVTTLHERGEVEAAFAAAGIELDASPFDLDPWYSVKRVEPLEFLSRMPLALTRLEPEIRRLADENIWDRFWIPCTQYTAVVLESAGSDAGLRVEVVKYEMGSDPENAEVLPEACWRRLPDLDLLRDGRTPPEHLHPLVRDALFPGRPAAEGPVGPPDVEPPSSVRVRCRGEWHEVSSRDGALHLPHTDEEQQREHAMRALGGAVAGCFAVQQAWTSGTGRLPKSLRHQRRELFDRIQHGDTPGVLRLLDAGIDPHVRGGRQRTLLHALHLLDHEPLLPRLLAAGLDIDAGDQEQRTPLFVAICERGSVALVRALLAAGARIDVTGEIHGEGMSLYRLIDWSQRTDLDCLTERIEREHPELAEEE</sequence>
<dbReference type="SUPFAM" id="SSF48403">
    <property type="entry name" value="Ankyrin repeat"/>
    <property type="match status" value="1"/>
</dbReference>
<dbReference type="Proteomes" id="UP000805614">
    <property type="component" value="Unassembled WGS sequence"/>
</dbReference>
<keyword evidence="3" id="KW-1185">Reference proteome</keyword>
<dbReference type="Gene3D" id="1.25.40.20">
    <property type="entry name" value="Ankyrin repeat-containing domain"/>
    <property type="match status" value="1"/>
</dbReference>
<protein>
    <submittedName>
        <fullName evidence="2">Ankyrin repeat domain-containing protein</fullName>
    </submittedName>
</protein>
<evidence type="ECO:0000256" key="1">
    <source>
        <dbReference type="SAM" id="MobiDB-lite"/>
    </source>
</evidence>
<dbReference type="EMBL" id="JABVEC010000012">
    <property type="protein sequence ID" value="MBC6467234.1"/>
    <property type="molecule type" value="Genomic_DNA"/>
</dbReference>
<reference evidence="2 3" key="1">
    <citation type="submission" date="2020-06" db="EMBL/GenBank/DDBJ databases">
        <title>Actinomadura xiongansis sp. nov., isolated from soil of Baiyangdian.</title>
        <authorList>
            <person name="Zhang X."/>
        </authorList>
    </citation>
    <scope>NUCLEOTIDE SEQUENCE [LARGE SCALE GENOMIC DNA]</scope>
    <source>
        <strain evidence="2 3">HBUM206468</strain>
    </source>
</reference>
<gene>
    <name evidence="2" type="ORF">HKK74_17230</name>
</gene>
<accession>A0ABR7LRM3</accession>
<name>A0ABR7LRM3_9ACTN</name>
<dbReference type="InterPro" id="IPR036770">
    <property type="entry name" value="Ankyrin_rpt-contain_sf"/>
</dbReference>
<organism evidence="2 3">
    <name type="scientific">Actinomadura alba</name>
    <dbReference type="NCBI Taxonomy" id="406431"/>
    <lineage>
        <taxon>Bacteria</taxon>
        <taxon>Bacillati</taxon>
        <taxon>Actinomycetota</taxon>
        <taxon>Actinomycetes</taxon>
        <taxon>Streptosporangiales</taxon>
        <taxon>Thermomonosporaceae</taxon>
        <taxon>Actinomadura</taxon>
    </lineage>
</organism>
<comment type="caution">
    <text evidence="2">The sequence shown here is derived from an EMBL/GenBank/DDBJ whole genome shotgun (WGS) entry which is preliminary data.</text>
</comment>
<proteinExistence type="predicted"/>
<dbReference type="InterPro" id="IPR002110">
    <property type="entry name" value="Ankyrin_rpt"/>
</dbReference>
<evidence type="ECO:0000313" key="3">
    <source>
        <dbReference type="Proteomes" id="UP000805614"/>
    </source>
</evidence>
<evidence type="ECO:0000313" key="2">
    <source>
        <dbReference type="EMBL" id="MBC6467234.1"/>
    </source>
</evidence>
<dbReference type="Pfam" id="PF12796">
    <property type="entry name" value="Ank_2"/>
    <property type="match status" value="1"/>
</dbReference>
<feature type="region of interest" description="Disordered" evidence="1">
    <location>
        <begin position="1"/>
        <end position="20"/>
    </location>
</feature>
<dbReference type="RefSeq" id="WP_187244256.1">
    <property type="nucleotide sequence ID" value="NZ_BAAAOK010000005.1"/>
</dbReference>